<proteinExistence type="predicted"/>
<gene>
    <name evidence="1" type="ORF">NTEN_LOCUS209</name>
</gene>
<evidence type="ECO:0000313" key="1">
    <source>
        <dbReference type="EMBL" id="CAA9993225.1"/>
    </source>
</evidence>
<evidence type="ECO:0000313" key="2">
    <source>
        <dbReference type="Proteomes" id="UP000479000"/>
    </source>
</evidence>
<accession>A0A6H5FVY9</accession>
<dbReference type="AlphaFoldDB" id="A0A6H5FVY9"/>
<dbReference type="Proteomes" id="UP000479000">
    <property type="component" value="Unassembled WGS sequence"/>
</dbReference>
<organism evidence="1 2">
    <name type="scientific">Nesidiocoris tenuis</name>
    <dbReference type="NCBI Taxonomy" id="355587"/>
    <lineage>
        <taxon>Eukaryota</taxon>
        <taxon>Metazoa</taxon>
        <taxon>Ecdysozoa</taxon>
        <taxon>Arthropoda</taxon>
        <taxon>Hexapoda</taxon>
        <taxon>Insecta</taxon>
        <taxon>Pterygota</taxon>
        <taxon>Neoptera</taxon>
        <taxon>Paraneoptera</taxon>
        <taxon>Hemiptera</taxon>
        <taxon>Heteroptera</taxon>
        <taxon>Panheteroptera</taxon>
        <taxon>Cimicomorpha</taxon>
        <taxon>Miridae</taxon>
        <taxon>Dicyphina</taxon>
        <taxon>Nesidiocoris</taxon>
    </lineage>
</organism>
<name>A0A6H5FVY9_9HEMI</name>
<dbReference type="EMBL" id="CADCXU010000271">
    <property type="protein sequence ID" value="CAA9993225.1"/>
    <property type="molecule type" value="Genomic_DNA"/>
</dbReference>
<reference evidence="1 2" key="1">
    <citation type="submission" date="2020-02" db="EMBL/GenBank/DDBJ databases">
        <authorList>
            <person name="Ferguson B K."/>
        </authorList>
    </citation>
    <scope>NUCLEOTIDE SEQUENCE [LARGE SCALE GENOMIC DNA]</scope>
</reference>
<feature type="non-terminal residue" evidence="1">
    <location>
        <position position="165"/>
    </location>
</feature>
<protein>
    <submittedName>
        <fullName evidence="1">Uncharacterized protein</fullName>
    </submittedName>
</protein>
<sequence length="165" mass="19119">MSTLPPESKDCLFEYLWGHQTCARPPRRRKQAPAPPFSPSTFWQRQNHGKIVFNLIPKASKSDQEFRRHKNLFREIYASQMGRPNAYGSKSEYVLLVVLVLAWLSTRLSRFDFLGHLVSEAALPIVGLDTSWVMQLWSHNLKDFYARVTNNADLSIQKGCFEYVK</sequence>
<keyword evidence="2" id="KW-1185">Reference proteome</keyword>